<accession>A0A6L5X5I0</accession>
<evidence type="ECO:0000313" key="3">
    <source>
        <dbReference type="Proteomes" id="UP000481852"/>
    </source>
</evidence>
<feature type="domain" description="SGNH hydrolase-type esterase" evidence="1">
    <location>
        <begin position="21"/>
        <end position="197"/>
    </location>
</feature>
<dbReference type="Gene3D" id="3.40.50.1110">
    <property type="entry name" value="SGNH hydrolase"/>
    <property type="match status" value="1"/>
</dbReference>
<name>A0A6L5X5I0_9FIRM</name>
<dbReference type="EMBL" id="VULZ01000001">
    <property type="protein sequence ID" value="MSS13582.1"/>
    <property type="molecule type" value="Genomic_DNA"/>
</dbReference>
<organism evidence="2 3">
    <name type="scientific">Porcincola intestinalis</name>
    <dbReference type="NCBI Taxonomy" id="2606632"/>
    <lineage>
        <taxon>Bacteria</taxon>
        <taxon>Bacillati</taxon>
        <taxon>Bacillota</taxon>
        <taxon>Clostridia</taxon>
        <taxon>Lachnospirales</taxon>
        <taxon>Lachnospiraceae</taxon>
        <taxon>Porcincola</taxon>
    </lineage>
</organism>
<dbReference type="SUPFAM" id="SSF52266">
    <property type="entry name" value="SGNH hydrolase"/>
    <property type="match status" value="1"/>
</dbReference>
<dbReference type="AlphaFoldDB" id="A0A6L5X5I0"/>
<gene>
    <name evidence="2" type="ORF">FYJ35_00695</name>
</gene>
<reference evidence="2 3" key="1">
    <citation type="submission" date="2019-08" db="EMBL/GenBank/DDBJ databases">
        <title>In-depth cultivation of the pig gut microbiome towards novel bacterial diversity and tailored functional studies.</title>
        <authorList>
            <person name="Wylensek D."/>
            <person name="Hitch T.C.A."/>
            <person name="Clavel T."/>
        </authorList>
    </citation>
    <scope>NUCLEOTIDE SEQUENCE [LARGE SCALE GENOMIC DNA]</scope>
    <source>
        <strain evidence="2 3">Oil+RF-744-WCA-WT-11</strain>
    </source>
</reference>
<dbReference type="InterPro" id="IPR036514">
    <property type="entry name" value="SGNH_hydro_sf"/>
</dbReference>
<proteinExistence type="predicted"/>
<dbReference type="GO" id="GO:0016787">
    <property type="term" value="F:hydrolase activity"/>
    <property type="evidence" value="ECO:0007669"/>
    <property type="project" value="UniProtKB-KW"/>
</dbReference>
<evidence type="ECO:0000313" key="2">
    <source>
        <dbReference type="EMBL" id="MSS13582.1"/>
    </source>
</evidence>
<protein>
    <submittedName>
        <fullName evidence="2">SGNH/GDSL hydrolase family protein</fullName>
    </submittedName>
</protein>
<dbReference type="RefSeq" id="WP_154521667.1">
    <property type="nucleotide sequence ID" value="NZ_VULZ01000001.1"/>
</dbReference>
<dbReference type="Pfam" id="PF13472">
    <property type="entry name" value="Lipase_GDSL_2"/>
    <property type="match status" value="1"/>
</dbReference>
<dbReference type="Proteomes" id="UP000481852">
    <property type="component" value="Unassembled WGS sequence"/>
</dbReference>
<sequence length="219" mass="24721">MTVLKKSVRSDNPLSGKHIVFLGSSVTYGAASNGVSFVDFLAEATGCRVTKEAVAGTTLVDDAPDSYIRRMKKLNPEMKVDLFVCQLSTNDATQMKEMGEVCRTYDMDDFDTKTVAGAIEYIIAYARKTWNCPVAFYTSPRYDSGQYAAMVVLLQSIQCKWNIALINLWNDAAFNDITTEQRSRYMADSIHPTREGYLEWWTPYLKRIIITIISCRQGK</sequence>
<keyword evidence="3" id="KW-1185">Reference proteome</keyword>
<evidence type="ECO:0000259" key="1">
    <source>
        <dbReference type="Pfam" id="PF13472"/>
    </source>
</evidence>
<dbReference type="CDD" id="cd00229">
    <property type="entry name" value="SGNH_hydrolase"/>
    <property type="match status" value="1"/>
</dbReference>
<comment type="caution">
    <text evidence="2">The sequence shown here is derived from an EMBL/GenBank/DDBJ whole genome shotgun (WGS) entry which is preliminary data.</text>
</comment>
<keyword evidence="2" id="KW-0378">Hydrolase</keyword>
<dbReference type="InterPro" id="IPR013830">
    <property type="entry name" value="SGNH_hydro"/>
</dbReference>